<protein>
    <recommendedName>
        <fullName evidence="4 9">N-(5'-phosphoribosyl)anthranilate isomerase</fullName>
        <shortName evidence="9">PRAI</shortName>
        <ecNumber evidence="3 9">5.3.1.24</ecNumber>
    </recommendedName>
</protein>
<accession>A0ABW3NVW1</accession>
<comment type="catalytic activity">
    <reaction evidence="1 9">
        <text>N-(5-phospho-beta-D-ribosyl)anthranilate = 1-(2-carboxyphenylamino)-1-deoxy-D-ribulose 5-phosphate</text>
        <dbReference type="Rhea" id="RHEA:21540"/>
        <dbReference type="ChEBI" id="CHEBI:18277"/>
        <dbReference type="ChEBI" id="CHEBI:58613"/>
        <dbReference type="EC" id="5.3.1.24"/>
    </reaction>
</comment>
<dbReference type="EMBL" id="JBHTLI010000003">
    <property type="protein sequence ID" value="MFD1096662.1"/>
    <property type="molecule type" value="Genomic_DNA"/>
</dbReference>
<dbReference type="Pfam" id="PF00697">
    <property type="entry name" value="PRAI"/>
    <property type="match status" value="1"/>
</dbReference>
<dbReference type="SUPFAM" id="SSF51366">
    <property type="entry name" value="Ribulose-phoshate binding barrel"/>
    <property type="match status" value="1"/>
</dbReference>
<dbReference type="InterPro" id="IPR011060">
    <property type="entry name" value="RibuloseP-bd_barrel"/>
</dbReference>
<keyword evidence="7 9" id="KW-0057">Aromatic amino acid biosynthesis</keyword>
<organism evidence="11 12">
    <name type="scientific">Salegentibacter chungangensis</name>
    <dbReference type="NCBI Taxonomy" id="1335724"/>
    <lineage>
        <taxon>Bacteria</taxon>
        <taxon>Pseudomonadati</taxon>
        <taxon>Bacteroidota</taxon>
        <taxon>Flavobacteriia</taxon>
        <taxon>Flavobacteriales</taxon>
        <taxon>Flavobacteriaceae</taxon>
        <taxon>Salegentibacter</taxon>
    </lineage>
</organism>
<dbReference type="RefSeq" id="WP_380746511.1">
    <property type="nucleotide sequence ID" value="NZ_JBHTLI010000003.1"/>
</dbReference>
<keyword evidence="6 9" id="KW-0822">Tryptophan biosynthesis</keyword>
<evidence type="ECO:0000259" key="10">
    <source>
        <dbReference type="Pfam" id="PF00697"/>
    </source>
</evidence>
<gene>
    <name evidence="9" type="primary">trpF</name>
    <name evidence="11" type="ORF">ACFQ3Q_12945</name>
</gene>
<dbReference type="HAMAP" id="MF_00135">
    <property type="entry name" value="PRAI"/>
    <property type="match status" value="1"/>
</dbReference>
<dbReference type="GO" id="GO:0016853">
    <property type="term" value="F:isomerase activity"/>
    <property type="evidence" value="ECO:0007669"/>
    <property type="project" value="UniProtKB-KW"/>
</dbReference>
<dbReference type="CDD" id="cd00405">
    <property type="entry name" value="PRAI"/>
    <property type="match status" value="1"/>
</dbReference>
<dbReference type="InterPro" id="IPR044643">
    <property type="entry name" value="TrpF_fam"/>
</dbReference>
<dbReference type="PANTHER" id="PTHR42894">
    <property type="entry name" value="N-(5'-PHOSPHORIBOSYL)ANTHRANILATE ISOMERASE"/>
    <property type="match status" value="1"/>
</dbReference>
<dbReference type="InterPro" id="IPR001240">
    <property type="entry name" value="PRAI_dom"/>
</dbReference>
<comment type="caution">
    <text evidence="11">The sequence shown here is derived from an EMBL/GenBank/DDBJ whole genome shotgun (WGS) entry which is preliminary data.</text>
</comment>
<evidence type="ECO:0000313" key="12">
    <source>
        <dbReference type="Proteomes" id="UP001597131"/>
    </source>
</evidence>
<comment type="pathway">
    <text evidence="2 9">Amino-acid biosynthesis; L-tryptophan biosynthesis; L-tryptophan from chorismate: step 3/5.</text>
</comment>
<proteinExistence type="inferred from homology"/>
<evidence type="ECO:0000313" key="11">
    <source>
        <dbReference type="EMBL" id="MFD1096662.1"/>
    </source>
</evidence>
<comment type="similarity">
    <text evidence="9">Belongs to the TrpF family.</text>
</comment>
<dbReference type="EC" id="5.3.1.24" evidence="3 9"/>
<keyword evidence="8 9" id="KW-0413">Isomerase</keyword>
<evidence type="ECO:0000256" key="5">
    <source>
        <dbReference type="ARBA" id="ARBA00022605"/>
    </source>
</evidence>
<evidence type="ECO:0000256" key="8">
    <source>
        <dbReference type="ARBA" id="ARBA00023235"/>
    </source>
</evidence>
<evidence type="ECO:0000256" key="4">
    <source>
        <dbReference type="ARBA" id="ARBA00022272"/>
    </source>
</evidence>
<sequence>MSDIKLKICGMKHPENIREVAELHPDYMGFIFYEKTPRFFDSEIPEIPDGIKKTGVFVNAGVAFILEKIKDHQLEAVQLHGDESAVFCGELKTLFKGTDIEIIKVFSVKDDFDFKKLEPYERIVDFFLFDTKGKNKGGNGISFNWELLKDYPSATPFFLSGGIGLEETPEIEELAGYFQQQGKENLIYAVDVNSRFESQPGLKEAEKLKKFKSNMRLF</sequence>
<evidence type="ECO:0000256" key="1">
    <source>
        <dbReference type="ARBA" id="ARBA00001164"/>
    </source>
</evidence>
<evidence type="ECO:0000256" key="6">
    <source>
        <dbReference type="ARBA" id="ARBA00022822"/>
    </source>
</evidence>
<dbReference type="InterPro" id="IPR013785">
    <property type="entry name" value="Aldolase_TIM"/>
</dbReference>
<feature type="domain" description="N-(5'phosphoribosyl) anthranilate isomerase (PRAI)" evidence="10">
    <location>
        <begin position="6"/>
        <end position="211"/>
    </location>
</feature>
<dbReference type="PANTHER" id="PTHR42894:SF1">
    <property type="entry name" value="N-(5'-PHOSPHORIBOSYL)ANTHRANILATE ISOMERASE"/>
    <property type="match status" value="1"/>
</dbReference>
<evidence type="ECO:0000256" key="2">
    <source>
        <dbReference type="ARBA" id="ARBA00004664"/>
    </source>
</evidence>
<reference evidence="12" key="1">
    <citation type="journal article" date="2019" name="Int. J. Syst. Evol. Microbiol.">
        <title>The Global Catalogue of Microorganisms (GCM) 10K type strain sequencing project: providing services to taxonomists for standard genome sequencing and annotation.</title>
        <authorList>
            <consortium name="The Broad Institute Genomics Platform"/>
            <consortium name="The Broad Institute Genome Sequencing Center for Infectious Disease"/>
            <person name="Wu L."/>
            <person name="Ma J."/>
        </authorList>
    </citation>
    <scope>NUCLEOTIDE SEQUENCE [LARGE SCALE GENOMIC DNA]</scope>
    <source>
        <strain evidence="12">CCUG 64793</strain>
    </source>
</reference>
<evidence type="ECO:0000256" key="7">
    <source>
        <dbReference type="ARBA" id="ARBA00023141"/>
    </source>
</evidence>
<keyword evidence="5 9" id="KW-0028">Amino-acid biosynthesis</keyword>
<evidence type="ECO:0000256" key="3">
    <source>
        <dbReference type="ARBA" id="ARBA00012572"/>
    </source>
</evidence>
<dbReference type="Gene3D" id="3.20.20.70">
    <property type="entry name" value="Aldolase class I"/>
    <property type="match status" value="1"/>
</dbReference>
<dbReference type="Proteomes" id="UP001597131">
    <property type="component" value="Unassembled WGS sequence"/>
</dbReference>
<evidence type="ECO:0000256" key="9">
    <source>
        <dbReference type="HAMAP-Rule" id="MF_00135"/>
    </source>
</evidence>
<keyword evidence="12" id="KW-1185">Reference proteome</keyword>
<name>A0ABW3NVW1_9FLAO</name>